<dbReference type="GO" id="GO:0009116">
    <property type="term" value="P:nucleoside metabolic process"/>
    <property type="evidence" value="ECO:0007669"/>
    <property type="project" value="InterPro"/>
</dbReference>
<evidence type="ECO:0000313" key="3">
    <source>
        <dbReference type="Proteomes" id="UP001158598"/>
    </source>
</evidence>
<dbReference type="CDD" id="cd17768">
    <property type="entry name" value="adenosylhopane_nucleosidase_HpnG-like"/>
    <property type="match status" value="1"/>
</dbReference>
<sequence>MIRIGVVVALPAESRTLTRRPLRRGKLLAVRDTLHFCLSGSGPDNAAKAARRLVEAGCNALVSWGCAGALEEHLQAGDLILPAEVVNVDGTVWPAHPGWHREAVRYAEALPCRVSTGRMTASGGIVHGREAKRTLAAATGAEAVDMESGAVIHTATVLGLPALAIRAIADDAATAIPRSVLDALDPHGDTRLPKLVYNLARRPSDIPDLLRLAMAFKAASATLRAMGPHLHAPGKF</sequence>
<evidence type="ECO:0000313" key="2">
    <source>
        <dbReference type="EMBL" id="CAI8744990.1"/>
    </source>
</evidence>
<dbReference type="GO" id="GO:0019284">
    <property type="term" value="P:L-methionine salvage from S-adenosylmethionine"/>
    <property type="evidence" value="ECO:0007669"/>
    <property type="project" value="TreeGrafter"/>
</dbReference>
<dbReference type="EMBL" id="OX458332">
    <property type="protein sequence ID" value="CAI8744990.1"/>
    <property type="molecule type" value="Genomic_DNA"/>
</dbReference>
<reference evidence="2" key="1">
    <citation type="submission" date="2023-03" db="EMBL/GenBank/DDBJ databases">
        <authorList>
            <person name="Pearce D."/>
        </authorList>
    </citation>
    <scope>NUCLEOTIDE SEQUENCE</scope>
    <source>
        <strain evidence="2">Mc</strain>
    </source>
</reference>
<dbReference type="GO" id="GO:0005829">
    <property type="term" value="C:cytosol"/>
    <property type="evidence" value="ECO:0007669"/>
    <property type="project" value="TreeGrafter"/>
</dbReference>
<dbReference type="InterPro" id="IPR000845">
    <property type="entry name" value="Nucleoside_phosphorylase_d"/>
</dbReference>
<dbReference type="GO" id="GO:0008930">
    <property type="term" value="F:methylthioadenosine nucleosidase activity"/>
    <property type="evidence" value="ECO:0007669"/>
    <property type="project" value="TreeGrafter"/>
</dbReference>
<dbReference type="GO" id="GO:0008782">
    <property type="term" value="F:adenosylhomocysteine nucleosidase activity"/>
    <property type="evidence" value="ECO:0007669"/>
    <property type="project" value="TreeGrafter"/>
</dbReference>
<dbReference type="NCBIfam" id="TIGR03468">
    <property type="entry name" value="HpnG"/>
    <property type="match status" value="1"/>
</dbReference>
<name>A0AA35UAD7_METCP</name>
<dbReference type="Pfam" id="PF01048">
    <property type="entry name" value="PNP_UDP_1"/>
    <property type="match status" value="1"/>
</dbReference>
<proteinExistence type="predicted"/>
<dbReference type="Gene3D" id="3.40.50.1580">
    <property type="entry name" value="Nucleoside phosphorylase domain"/>
    <property type="match status" value="1"/>
</dbReference>
<dbReference type="Proteomes" id="UP001158598">
    <property type="component" value="Chromosome"/>
</dbReference>
<dbReference type="PANTHER" id="PTHR46832:SF1">
    <property type="entry name" value="5'-METHYLTHIOADENOSINE_S-ADENOSYLHOMOCYSTEINE NUCLEOSIDASE"/>
    <property type="match status" value="1"/>
</dbReference>
<accession>A0AA35UAD7</accession>
<dbReference type="RefSeq" id="WP_010960136.1">
    <property type="nucleotide sequence ID" value="NZ_CP079096.1"/>
</dbReference>
<gene>
    <name evidence="2" type="ORF">MCNOR_0536</name>
</gene>
<dbReference type="GeneID" id="88223124"/>
<dbReference type="SUPFAM" id="SSF53167">
    <property type="entry name" value="Purine and uridine phosphorylases"/>
    <property type="match status" value="1"/>
</dbReference>
<feature type="domain" description="Nucleoside phosphorylase" evidence="1">
    <location>
        <begin position="22"/>
        <end position="174"/>
    </location>
</feature>
<evidence type="ECO:0000259" key="1">
    <source>
        <dbReference type="Pfam" id="PF01048"/>
    </source>
</evidence>
<dbReference type="PANTHER" id="PTHR46832">
    <property type="entry name" value="5'-METHYLTHIOADENOSINE/S-ADENOSYLHOMOCYSTEINE NUCLEOSIDASE"/>
    <property type="match status" value="1"/>
</dbReference>
<dbReference type="InterPro" id="IPR017831">
    <property type="entry name" value="Hopanoid-assoc_phosphoryl_HpnG"/>
</dbReference>
<dbReference type="InterPro" id="IPR035994">
    <property type="entry name" value="Nucleoside_phosphorylase_sf"/>
</dbReference>
<protein>
    <submittedName>
        <fullName evidence="2">Phosphorylase family protein</fullName>
    </submittedName>
</protein>
<dbReference type="OMA" id="CPFIILR"/>
<dbReference type="AlphaFoldDB" id="A0AA35UAD7"/>
<organism evidence="2 3">
    <name type="scientific">Methylococcus capsulatus</name>
    <dbReference type="NCBI Taxonomy" id="414"/>
    <lineage>
        <taxon>Bacteria</taxon>
        <taxon>Pseudomonadati</taxon>
        <taxon>Pseudomonadota</taxon>
        <taxon>Gammaproteobacteria</taxon>
        <taxon>Methylococcales</taxon>
        <taxon>Methylococcaceae</taxon>
        <taxon>Methylococcus</taxon>
    </lineage>
</organism>